<dbReference type="EMBL" id="UZAF01022367">
    <property type="protein sequence ID" value="VDO84777.1"/>
    <property type="molecule type" value="Genomic_DNA"/>
</dbReference>
<dbReference type="Proteomes" id="UP000268014">
    <property type="component" value="Unassembled WGS sequence"/>
</dbReference>
<evidence type="ECO:0000313" key="1">
    <source>
        <dbReference type="EMBL" id="VDO84777.1"/>
    </source>
</evidence>
<accession>A0A0N4X8A3</accession>
<organism evidence="3">
    <name type="scientific">Haemonchus placei</name>
    <name type="common">Barber's pole worm</name>
    <dbReference type="NCBI Taxonomy" id="6290"/>
    <lineage>
        <taxon>Eukaryota</taxon>
        <taxon>Metazoa</taxon>
        <taxon>Ecdysozoa</taxon>
        <taxon>Nematoda</taxon>
        <taxon>Chromadorea</taxon>
        <taxon>Rhabditida</taxon>
        <taxon>Rhabditina</taxon>
        <taxon>Rhabditomorpha</taxon>
        <taxon>Strongyloidea</taxon>
        <taxon>Trichostrongylidae</taxon>
        <taxon>Haemonchus</taxon>
    </lineage>
</organism>
<reference evidence="3" key="1">
    <citation type="submission" date="2017-02" db="UniProtKB">
        <authorList>
            <consortium name="WormBaseParasite"/>
        </authorList>
    </citation>
    <scope>IDENTIFICATION</scope>
</reference>
<gene>
    <name evidence="1" type="ORF">HPLM_LOCUS20587</name>
</gene>
<proteinExistence type="predicted"/>
<keyword evidence="2" id="KW-1185">Reference proteome</keyword>
<dbReference type="AlphaFoldDB" id="A0A0N4X8A3"/>
<protein>
    <submittedName>
        <fullName evidence="3">Pkinase_fungal domain-containing protein</fullName>
    </submittedName>
</protein>
<name>A0A0N4X8A3_HAEPC</name>
<reference evidence="1 2" key="2">
    <citation type="submission" date="2018-11" db="EMBL/GenBank/DDBJ databases">
        <authorList>
            <consortium name="Pathogen Informatics"/>
        </authorList>
    </citation>
    <scope>NUCLEOTIDE SEQUENCE [LARGE SCALE GENOMIC DNA]</scope>
    <source>
        <strain evidence="1 2">MHpl1</strain>
    </source>
</reference>
<evidence type="ECO:0000313" key="2">
    <source>
        <dbReference type="Proteomes" id="UP000268014"/>
    </source>
</evidence>
<dbReference type="WBParaSite" id="HPLM_0002059501-mRNA-1">
    <property type="protein sequence ID" value="HPLM_0002059501-mRNA-1"/>
    <property type="gene ID" value="HPLM_0002059501"/>
</dbReference>
<evidence type="ECO:0000313" key="3">
    <source>
        <dbReference type="WBParaSite" id="HPLM_0002059501-mRNA-1"/>
    </source>
</evidence>
<sequence length="130" mass="14627">MDDAATDAGKSIHEARQSFTSYEAEMSFLRRPNGTVTTSRRAIENVVYDFYSDLFESLVYLPTHHLRQDEYIAPSILSSKIWHAITSIINCTALDQTRTSEESFTLYRLNSGQAVHVVPVGMQSAHVVKS</sequence>